<protein>
    <submittedName>
        <fullName evidence="3">Uncharacterized protein</fullName>
    </submittedName>
</protein>
<dbReference type="EMBL" id="JRLF01000012">
    <property type="protein sequence ID" value="KQB39404.1"/>
    <property type="molecule type" value="Genomic_DNA"/>
</dbReference>
<dbReference type="PATRIC" id="fig|362413.3.peg.1058"/>
<proteinExistence type="predicted"/>
<dbReference type="RefSeq" id="WP_156062672.1">
    <property type="nucleotide sequence ID" value="NZ_JRLF01000012.1"/>
</dbReference>
<dbReference type="Proteomes" id="UP000050443">
    <property type="component" value="Unassembled WGS sequence"/>
</dbReference>
<sequence>MKKLVVLFSLFFLVLGGSIEAQSGHYKSGKGSSHKGGKYKNSSTNNHYKKRK</sequence>
<dbReference type="AlphaFoldDB" id="A0A0N8VMI3"/>
<evidence type="ECO:0000313" key="4">
    <source>
        <dbReference type="Proteomes" id="UP000050443"/>
    </source>
</evidence>
<gene>
    <name evidence="3" type="ORF">RC62_1085</name>
</gene>
<accession>A0A0N8VMI3</accession>
<name>A0A0N8VMI3_9FLAO</name>
<dbReference type="STRING" id="362413.RC62_1085"/>
<evidence type="ECO:0000256" key="2">
    <source>
        <dbReference type="SAM" id="SignalP"/>
    </source>
</evidence>
<evidence type="ECO:0000313" key="3">
    <source>
        <dbReference type="EMBL" id="KQB39404.1"/>
    </source>
</evidence>
<reference evidence="3 4" key="1">
    <citation type="submission" date="2014-09" db="EMBL/GenBank/DDBJ databases">
        <title>Genome sequence of Flavobacterium aquidurense RC62.</title>
        <authorList>
            <person name="Kim J.F."/>
            <person name="Kwak M.-J."/>
        </authorList>
    </citation>
    <scope>NUCLEOTIDE SEQUENCE [LARGE SCALE GENOMIC DNA]</scope>
    <source>
        <strain evidence="3 4">RC62</strain>
    </source>
</reference>
<organism evidence="3 4">
    <name type="scientific">Flavobacterium aquidurense</name>
    <dbReference type="NCBI Taxonomy" id="362413"/>
    <lineage>
        <taxon>Bacteria</taxon>
        <taxon>Pseudomonadati</taxon>
        <taxon>Bacteroidota</taxon>
        <taxon>Flavobacteriia</taxon>
        <taxon>Flavobacteriales</taxon>
        <taxon>Flavobacteriaceae</taxon>
        <taxon>Flavobacterium</taxon>
    </lineage>
</organism>
<comment type="caution">
    <text evidence="3">The sequence shown here is derived from an EMBL/GenBank/DDBJ whole genome shotgun (WGS) entry which is preliminary data.</text>
</comment>
<feature type="signal peptide" evidence="2">
    <location>
        <begin position="1"/>
        <end position="21"/>
    </location>
</feature>
<feature type="chain" id="PRO_5006033301" evidence="2">
    <location>
        <begin position="22"/>
        <end position="52"/>
    </location>
</feature>
<keyword evidence="2" id="KW-0732">Signal</keyword>
<evidence type="ECO:0000256" key="1">
    <source>
        <dbReference type="SAM" id="MobiDB-lite"/>
    </source>
</evidence>
<feature type="region of interest" description="Disordered" evidence="1">
    <location>
        <begin position="23"/>
        <end position="52"/>
    </location>
</feature>